<dbReference type="InterPro" id="IPR015032">
    <property type="entry name" value="ThsB__TIR-like_domain"/>
</dbReference>
<dbReference type="Pfam" id="PF08937">
    <property type="entry name" value="ThsB_TIR"/>
    <property type="match status" value="1"/>
</dbReference>
<organism evidence="2 3">
    <name type="scientific">Enterocloster clostridioformis</name>
    <dbReference type="NCBI Taxonomy" id="1531"/>
    <lineage>
        <taxon>Bacteria</taxon>
        <taxon>Bacillati</taxon>
        <taxon>Bacillota</taxon>
        <taxon>Clostridia</taxon>
        <taxon>Lachnospirales</taxon>
        <taxon>Lachnospiraceae</taxon>
        <taxon>Enterocloster</taxon>
    </lineage>
</organism>
<dbReference type="EMBL" id="CP050964">
    <property type="protein sequence ID" value="QIX93509.1"/>
    <property type="molecule type" value="Genomic_DNA"/>
</dbReference>
<accession>A0AAQ1R7P3</accession>
<dbReference type="GeneID" id="57964456"/>
<gene>
    <name evidence="2" type="ORF">FOC47_24990</name>
</gene>
<feature type="domain" description="Thoeris protein ThsB TIR-like" evidence="1">
    <location>
        <begin position="16"/>
        <end position="85"/>
    </location>
</feature>
<name>A0AAQ1R7P3_9FIRM</name>
<reference evidence="2 3" key="1">
    <citation type="submission" date="2019-11" db="EMBL/GenBank/DDBJ databases">
        <title>FDA dAtabase for Regulatory Grade micrObial Sequences (FDA-ARGOS): Supporting development and validation of Infectious Disease Dx tests.</title>
        <authorList>
            <person name="Turner S."/>
            <person name="Byrd R."/>
            <person name="Tallon L."/>
            <person name="Sadzewicz L."/>
            <person name="Vavikolanu K."/>
            <person name="Mehta A."/>
            <person name="Aluvathingal J."/>
            <person name="Nadendla S."/>
            <person name="Myers T."/>
            <person name="Yan Y."/>
            <person name="Sichtig H."/>
        </authorList>
    </citation>
    <scope>NUCLEOTIDE SEQUENCE [LARGE SCALE GENOMIC DNA]</scope>
    <source>
        <strain evidence="2 3">FDAARGOS_739</strain>
    </source>
</reference>
<dbReference type="RefSeq" id="WP_003523294.1">
    <property type="nucleotide sequence ID" value="NZ_AP031445.1"/>
</dbReference>
<evidence type="ECO:0000313" key="3">
    <source>
        <dbReference type="Proteomes" id="UP000501069"/>
    </source>
</evidence>
<sequence length="203" mass="22803">MSKRVYISADYAEDSGDRDVVDILNQWGSDNRHKVDFIDMSKVASGSVSNDPDCRPCDLKREFNQQINASSAVIFIVGDKTASRKAGSSCSRASSEQADCSCTPYKQNSKGSKTCKVIHTSSAKADSDVGNINAFSYLQHEFEQAKKRKKPIIIVYNSLRKESNWLPSYMKGYESDARPFWKRNDYGEKVGDYTYIKQVLGYA</sequence>
<proteinExistence type="predicted"/>
<dbReference type="Proteomes" id="UP000501069">
    <property type="component" value="Chromosome"/>
</dbReference>
<evidence type="ECO:0000313" key="2">
    <source>
        <dbReference type="EMBL" id="QIX93509.1"/>
    </source>
</evidence>
<evidence type="ECO:0000259" key="1">
    <source>
        <dbReference type="Pfam" id="PF08937"/>
    </source>
</evidence>
<dbReference type="AlphaFoldDB" id="A0AAQ1R7P3"/>
<protein>
    <recommendedName>
        <fullName evidence="1">Thoeris protein ThsB TIR-like domain-containing protein</fullName>
    </recommendedName>
</protein>